<keyword evidence="15" id="KW-1185">Reference proteome</keyword>
<keyword evidence="8" id="KW-0067">ATP-binding</keyword>
<keyword evidence="12" id="KW-0812">Transmembrane</keyword>
<keyword evidence="10 12" id="KW-0472">Membrane</keyword>
<evidence type="ECO:0000256" key="3">
    <source>
        <dbReference type="ARBA" id="ARBA00012438"/>
    </source>
</evidence>
<dbReference type="InterPro" id="IPR005467">
    <property type="entry name" value="His_kinase_dom"/>
</dbReference>
<dbReference type="CDD" id="cd00082">
    <property type="entry name" value="HisKA"/>
    <property type="match status" value="1"/>
</dbReference>
<keyword evidence="7 14" id="KW-0418">Kinase</keyword>
<evidence type="ECO:0000256" key="12">
    <source>
        <dbReference type="SAM" id="Phobius"/>
    </source>
</evidence>
<feature type="transmembrane region" description="Helical" evidence="12">
    <location>
        <begin position="28"/>
        <end position="55"/>
    </location>
</feature>
<organism evidence="14 15">
    <name type="scientific">Fervidibacillus albus</name>
    <dbReference type="NCBI Taxonomy" id="2980026"/>
    <lineage>
        <taxon>Bacteria</taxon>
        <taxon>Bacillati</taxon>
        <taxon>Bacillota</taxon>
        <taxon>Bacilli</taxon>
        <taxon>Bacillales</taxon>
        <taxon>Bacillaceae</taxon>
        <taxon>Fervidibacillus</taxon>
    </lineage>
</organism>
<evidence type="ECO:0000313" key="14">
    <source>
        <dbReference type="EMBL" id="WAA09211.1"/>
    </source>
</evidence>
<evidence type="ECO:0000256" key="2">
    <source>
        <dbReference type="ARBA" id="ARBA00004651"/>
    </source>
</evidence>
<dbReference type="Proteomes" id="UP001164718">
    <property type="component" value="Chromosome"/>
</dbReference>
<accession>A0A9E8RV92</accession>
<dbReference type="SUPFAM" id="SSF47384">
    <property type="entry name" value="Homodimeric domain of signal transducing histidine kinase"/>
    <property type="match status" value="1"/>
</dbReference>
<dbReference type="InterPro" id="IPR003661">
    <property type="entry name" value="HisK_dim/P_dom"/>
</dbReference>
<dbReference type="PANTHER" id="PTHR45453:SF1">
    <property type="entry name" value="PHOSPHATE REGULON SENSOR PROTEIN PHOR"/>
    <property type="match status" value="1"/>
</dbReference>
<dbReference type="GO" id="GO:0004721">
    <property type="term" value="F:phosphoprotein phosphatase activity"/>
    <property type="evidence" value="ECO:0007669"/>
    <property type="project" value="TreeGrafter"/>
</dbReference>
<keyword evidence="5" id="KW-0808">Transferase</keyword>
<evidence type="ECO:0000256" key="9">
    <source>
        <dbReference type="ARBA" id="ARBA00023012"/>
    </source>
</evidence>
<dbReference type="InterPro" id="IPR050351">
    <property type="entry name" value="BphY/WalK/GraS-like"/>
</dbReference>
<name>A0A9E8RV92_9BACI</name>
<keyword evidence="4" id="KW-0597">Phosphoprotein</keyword>
<dbReference type="FunFam" id="3.30.565.10:FF:000006">
    <property type="entry name" value="Sensor histidine kinase WalK"/>
    <property type="match status" value="1"/>
</dbReference>
<dbReference type="InterPro" id="IPR004358">
    <property type="entry name" value="Sig_transdc_His_kin-like_C"/>
</dbReference>
<evidence type="ECO:0000313" key="15">
    <source>
        <dbReference type="Proteomes" id="UP001164718"/>
    </source>
</evidence>
<evidence type="ECO:0000256" key="7">
    <source>
        <dbReference type="ARBA" id="ARBA00022777"/>
    </source>
</evidence>
<dbReference type="SMART" id="SM00387">
    <property type="entry name" value="HATPase_c"/>
    <property type="match status" value="1"/>
</dbReference>
<dbReference type="CDD" id="cd00075">
    <property type="entry name" value="HATPase"/>
    <property type="match status" value="1"/>
</dbReference>
<dbReference type="Gene3D" id="3.30.565.10">
    <property type="entry name" value="Histidine kinase-like ATPase, C-terminal domain"/>
    <property type="match status" value="1"/>
</dbReference>
<dbReference type="AlphaFoldDB" id="A0A9E8RV92"/>
<feature type="transmembrane region" description="Helical" evidence="12">
    <location>
        <begin position="203"/>
        <end position="225"/>
    </location>
</feature>
<dbReference type="EMBL" id="CP106878">
    <property type="protein sequence ID" value="WAA09211.1"/>
    <property type="molecule type" value="Genomic_DNA"/>
</dbReference>
<dbReference type="InterPro" id="IPR036097">
    <property type="entry name" value="HisK_dim/P_sf"/>
</dbReference>
<evidence type="ECO:0000256" key="5">
    <source>
        <dbReference type="ARBA" id="ARBA00022679"/>
    </source>
</evidence>
<feature type="coiled-coil region" evidence="11">
    <location>
        <begin position="271"/>
        <end position="305"/>
    </location>
</feature>
<evidence type="ECO:0000256" key="11">
    <source>
        <dbReference type="SAM" id="Coils"/>
    </source>
</evidence>
<dbReference type="SUPFAM" id="SSF55874">
    <property type="entry name" value="ATPase domain of HSP90 chaperone/DNA topoisomerase II/histidine kinase"/>
    <property type="match status" value="1"/>
</dbReference>
<dbReference type="PRINTS" id="PR00344">
    <property type="entry name" value="BCTRLSENSOR"/>
</dbReference>
<evidence type="ECO:0000256" key="4">
    <source>
        <dbReference type="ARBA" id="ARBA00022553"/>
    </source>
</evidence>
<protein>
    <recommendedName>
        <fullName evidence="3">histidine kinase</fullName>
        <ecNumber evidence="3">2.7.13.3</ecNumber>
    </recommendedName>
</protein>
<dbReference type="Pfam" id="PF02518">
    <property type="entry name" value="HATPase_c"/>
    <property type="match status" value="1"/>
</dbReference>
<gene>
    <name evidence="14" type="ORF">OE104_11585</name>
</gene>
<dbReference type="EC" id="2.7.13.3" evidence="3"/>
<keyword evidence="9" id="KW-0902">Two-component regulatory system</keyword>
<evidence type="ECO:0000256" key="6">
    <source>
        <dbReference type="ARBA" id="ARBA00022741"/>
    </source>
</evidence>
<keyword evidence="11" id="KW-0175">Coiled coil</keyword>
<evidence type="ECO:0000256" key="1">
    <source>
        <dbReference type="ARBA" id="ARBA00000085"/>
    </source>
</evidence>
<sequence>MKIRLPSFMRKMRIQKNKGLLKATEIRLTLFNTGLIILFLFVFILVVSFFVYTVIMKNQTNDLHRLTNDEARIVENYIVENNNWNFTEFGDEELTLVGSEQFFYYILSTEGELLAGDELVPQLRSQLLESLDGWVPKPKEIREEQLELSRLDGQPNKQSNENLFSPSNFHQIHLIISGRPIFFQGELIAILFVGKDISPFNQLFHSLLMILAGLAVFFAGVALLISHIMSQKAMIPISNAFHRQQEFLADVSHELRTPLSVLQSSIEVMEMDVEEKEKSFFQKRLRNMKEEVKRMTNLVDDLLSIARSDSGEITLKKERFDFSLLAKNVVESVKPLSIAKHIQVEFSGPTSIFMNGDKEKLAQLLYILLDNAIKYSPIGGKIFLTLTAKKNELQISVQDYGIGIKPEDQSRIFDRFYRSDKSRSRKSGGVGLGLSIGKWIVEQHGGAIQLSSELGKGSTFNVTIPLSR</sequence>
<dbReference type="PROSITE" id="PS50109">
    <property type="entry name" value="HIS_KIN"/>
    <property type="match status" value="1"/>
</dbReference>
<dbReference type="GO" id="GO:0005524">
    <property type="term" value="F:ATP binding"/>
    <property type="evidence" value="ECO:0007669"/>
    <property type="project" value="UniProtKB-KW"/>
</dbReference>
<dbReference type="FunFam" id="1.10.287.130:FF:000001">
    <property type="entry name" value="Two-component sensor histidine kinase"/>
    <property type="match status" value="1"/>
</dbReference>
<dbReference type="SMART" id="SM00388">
    <property type="entry name" value="HisKA"/>
    <property type="match status" value="1"/>
</dbReference>
<proteinExistence type="predicted"/>
<dbReference type="GO" id="GO:0016036">
    <property type="term" value="P:cellular response to phosphate starvation"/>
    <property type="evidence" value="ECO:0007669"/>
    <property type="project" value="TreeGrafter"/>
</dbReference>
<feature type="domain" description="Histidine kinase" evidence="13">
    <location>
        <begin position="250"/>
        <end position="468"/>
    </location>
</feature>
<dbReference type="GO" id="GO:0005886">
    <property type="term" value="C:plasma membrane"/>
    <property type="evidence" value="ECO:0007669"/>
    <property type="project" value="UniProtKB-SubCell"/>
</dbReference>
<dbReference type="InterPro" id="IPR036890">
    <property type="entry name" value="HATPase_C_sf"/>
</dbReference>
<dbReference type="Gene3D" id="1.10.287.130">
    <property type="match status" value="1"/>
</dbReference>
<dbReference type="InterPro" id="IPR003594">
    <property type="entry name" value="HATPase_dom"/>
</dbReference>
<dbReference type="KEGG" id="faf:OE104_11585"/>
<keyword evidence="6" id="KW-0547">Nucleotide-binding</keyword>
<dbReference type="RefSeq" id="WP_275416993.1">
    <property type="nucleotide sequence ID" value="NZ_CP106878.1"/>
</dbReference>
<dbReference type="GO" id="GO:0000155">
    <property type="term" value="F:phosphorelay sensor kinase activity"/>
    <property type="evidence" value="ECO:0007669"/>
    <property type="project" value="InterPro"/>
</dbReference>
<dbReference type="PANTHER" id="PTHR45453">
    <property type="entry name" value="PHOSPHATE REGULON SENSOR PROTEIN PHOR"/>
    <property type="match status" value="1"/>
</dbReference>
<reference evidence="14" key="1">
    <citation type="submission" date="2022-09" db="EMBL/GenBank/DDBJ databases">
        <title>Complete Genomes of Fervidibacillus albus and Fervidibacillus halotolerans isolated from tidal flat sediments.</title>
        <authorList>
            <person name="Kwon K.K."/>
            <person name="Yang S.-H."/>
            <person name="Park M.J."/>
            <person name="Oh H.-M."/>
        </authorList>
    </citation>
    <scope>NUCLEOTIDE SEQUENCE</scope>
    <source>
        <strain evidence="14">MEBiC13591</strain>
    </source>
</reference>
<evidence type="ECO:0000256" key="8">
    <source>
        <dbReference type="ARBA" id="ARBA00022840"/>
    </source>
</evidence>
<comment type="catalytic activity">
    <reaction evidence="1">
        <text>ATP + protein L-histidine = ADP + protein N-phospho-L-histidine.</text>
        <dbReference type="EC" id="2.7.13.3"/>
    </reaction>
</comment>
<evidence type="ECO:0000256" key="10">
    <source>
        <dbReference type="ARBA" id="ARBA00023136"/>
    </source>
</evidence>
<dbReference type="Pfam" id="PF00512">
    <property type="entry name" value="HisKA"/>
    <property type="match status" value="1"/>
</dbReference>
<keyword evidence="12" id="KW-1133">Transmembrane helix</keyword>
<evidence type="ECO:0000259" key="13">
    <source>
        <dbReference type="PROSITE" id="PS50109"/>
    </source>
</evidence>
<comment type="subcellular location">
    <subcellularLocation>
        <location evidence="2">Cell membrane</location>
        <topology evidence="2">Multi-pass membrane protein</topology>
    </subcellularLocation>
</comment>